<dbReference type="SUPFAM" id="SSF103025">
    <property type="entry name" value="Folate-binding domain"/>
    <property type="match status" value="1"/>
</dbReference>
<dbReference type="Gene3D" id="3.30.1360.120">
    <property type="entry name" value="Probable tRNA modification gtpase trme, domain 1"/>
    <property type="match status" value="2"/>
</dbReference>
<organism evidence="3 4">
    <name type="scientific">Corynebacterium guangdongense</name>
    <dbReference type="NCBI Taxonomy" id="1783348"/>
    <lineage>
        <taxon>Bacteria</taxon>
        <taxon>Bacillati</taxon>
        <taxon>Actinomycetota</taxon>
        <taxon>Actinomycetes</taxon>
        <taxon>Mycobacteriales</taxon>
        <taxon>Corynebacteriaceae</taxon>
        <taxon>Corynebacterium</taxon>
    </lineage>
</organism>
<evidence type="ECO:0000313" key="3">
    <source>
        <dbReference type="EMBL" id="MDR7330225.1"/>
    </source>
</evidence>
<keyword evidence="1" id="KW-0809">Transit peptide</keyword>
<protein>
    <submittedName>
        <fullName evidence="3">Folate-binding protein YgfZ</fullName>
    </submittedName>
</protein>
<dbReference type="EMBL" id="JAVDXZ010000001">
    <property type="protein sequence ID" value="MDR7330225.1"/>
    <property type="molecule type" value="Genomic_DNA"/>
</dbReference>
<dbReference type="InterPro" id="IPR017703">
    <property type="entry name" value="YgfZ/GCV_T_CS"/>
</dbReference>
<dbReference type="NCBIfam" id="TIGR03317">
    <property type="entry name" value="ygfZ_signature"/>
    <property type="match status" value="1"/>
</dbReference>
<dbReference type="PIRSF" id="PIRSF006487">
    <property type="entry name" value="GcvT"/>
    <property type="match status" value="1"/>
</dbReference>
<name>A0ABU1ZZ68_9CORY</name>
<proteinExistence type="predicted"/>
<reference evidence="3" key="1">
    <citation type="submission" date="2023-07" db="EMBL/GenBank/DDBJ databases">
        <title>Sequencing the genomes of 1000 actinobacteria strains.</title>
        <authorList>
            <person name="Klenk H.-P."/>
        </authorList>
    </citation>
    <scope>NUCLEOTIDE SEQUENCE</scope>
    <source>
        <strain evidence="3">DSM 107476</strain>
    </source>
</reference>
<accession>A0ABU1ZZ68</accession>
<sequence length="377" mass="39962">MTDDTNVGTPDRPDYTSVLLGRPGAAPLDHDGVETAVDARGVAWHYGDPLGEQRAIHDGGVVVDRSHRTVIRVSGKDAAHFLNNLLSQKLDDAPDGFGGSALDLDIQGHILHHADVARVGDDFYLDFPAAQTPTFLRFLQMMIFWSEVTITEVDYGILSVLGDAPIPPGLSPLFLRPVAWASAPRRDLAVPRAELGTAVDTLVDAGFRLAGLMAFTAERVRGLEPELGADLDGKSIPHEVPGFIGRGEHVGAVHLSKGCYRGQETVARVENLGRSPRVLVMLQLDGSAPAAPLPGDRLEFNGRAVGRLGTVVHDCDYGPIALALVKRSALDVGELSVVDADGGRAPVSASVDPDSLPADEGEKAGRAAIAKLRGQQE</sequence>
<dbReference type="InterPro" id="IPR027266">
    <property type="entry name" value="TrmE/GcvT-like"/>
</dbReference>
<dbReference type="RefSeq" id="WP_290195710.1">
    <property type="nucleotide sequence ID" value="NZ_CP047654.1"/>
</dbReference>
<evidence type="ECO:0000256" key="2">
    <source>
        <dbReference type="SAM" id="MobiDB-lite"/>
    </source>
</evidence>
<gene>
    <name evidence="3" type="ORF">J2S39_001901</name>
</gene>
<dbReference type="PANTHER" id="PTHR22602:SF0">
    <property type="entry name" value="TRANSFERASE CAF17, MITOCHONDRIAL-RELATED"/>
    <property type="match status" value="1"/>
</dbReference>
<dbReference type="Proteomes" id="UP001180840">
    <property type="component" value="Unassembled WGS sequence"/>
</dbReference>
<dbReference type="PANTHER" id="PTHR22602">
    <property type="entry name" value="TRANSFERASE CAF17, MITOCHONDRIAL-RELATED"/>
    <property type="match status" value="1"/>
</dbReference>
<feature type="region of interest" description="Disordered" evidence="2">
    <location>
        <begin position="343"/>
        <end position="363"/>
    </location>
</feature>
<evidence type="ECO:0000256" key="1">
    <source>
        <dbReference type="ARBA" id="ARBA00022946"/>
    </source>
</evidence>
<dbReference type="InterPro" id="IPR045179">
    <property type="entry name" value="YgfZ/GcvT"/>
</dbReference>
<comment type="caution">
    <text evidence="3">The sequence shown here is derived from an EMBL/GenBank/DDBJ whole genome shotgun (WGS) entry which is preliminary data.</text>
</comment>
<evidence type="ECO:0000313" key="4">
    <source>
        <dbReference type="Proteomes" id="UP001180840"/>
    </source>
</evidence>
<keyword evidence="4" id="KW-1185">Reference proteome</keyword>